<sequence>MRYIRPIQADDLDALLQMARTAGAGFTSLPPDRDTLRAKIERSLRSFAEPVNEPGHQRYMFVLVESETGEVGGCCAVEAACGLDEPFYNYHVGLTVHASRTLNVYTRVPTLYLSNDLTGSSVLCSLYLAPAFRAAGMGHLLSKSRFLFIASHRARFADKIIAEMRGVSDAAGRSPFWEGLGRHFFSIEYELAEHIVGQGNKACIAELMPTHPIYTSLLPAEAQRVMGRVHEQTAPALKLLEQEGFRYQNYIDIFDGGPTVEAPTAQVRSIRRSRVLRVRVGDGTTKARATPHLISNLSLGGFRCALAPLSVQQDRLSLTPALAATLGLADGDNARVVAL</sequence>
<evidence type="ECO:0000256" key="2">
    <source>
        <dbReference type="ARBA" id="ARBA00022679"/>
    </source>
</evidence>
<dbReference type="PANTHER" id="PTHR30420">
    <property type="entry name" value="N-SUCCINYLARGININE DIHYDROLASE"/>
    <property type="match status" value="1"/>
</dbReference>
<dbReference type="NCBIfam" id="TIGR03244">
    <property type="entry name" value="arg_catab_AstA"/>
    <property type="match status" value="1"/>
</dbReference>
<dbReference type="Proteomes" id="UP001465331">
    <property type="component" value="Unassembled WGS sequence"/>
</dbReference>
<dbReference type="EC" id="2.3.1.109" evidence="4"/>
<dbReference type="InterPro" id="IPR007041">
    <property type="entry name" value="Arg_succinylTrfase_AstA/AruG"/>
</dbReference>
<dbReference type="RefSeq" id="WP_352888544.1">
    <property type="nucleotide sequence ID" value="NZ_JBEPIJ010000006.1"/>
</dbReference>
<protein>
    <recommendedName>
        <fullName evidence="4">Arginine N-succinyltransferase</fullName>
        <ecNumber evidence="4">2.3.1.109</ecNumber>
    </recommendedName>
</protein>
<keyword evidence="3 5" id="KW-0012">Acyltransferase</keyword>
<accession>A0ABV2A9B1</accession>
<evidence type="ECO:0000313" key="6">
    <source>
        <dbReference type="Proteomes" id="UP001465331"/>
    </source>
</evidence>
<keyword evidence="2 5" id="KW-0808">Transferase</keyword>
<evidence type="ECO:0000256" key="4">
    <source>
        <dbReference type="NCBIfam" id="TIGR03244"/>
    </source>
</evidence>
<dbReference type="SUPFAM" id="SSF55729">
    <property type="entry name" value="Acyl-CoA N-acyltransferases (Nat)"/>
    <property type="match status" value="1"/>
</dbReference>
<reference evidence="5 6" key="1">
    <citation type="submission" date="2024-06" db="EMBL/GenBank/DDBJ databases">
        <authorList>
            <person name="Li Z."/>
            <person name="Jiang Y."/>
        </authorList>
    </citation>
    <scope>NUCLEOTIDE SEQUENCE [LARGE SCALE GENOMIC DNA]</scope>
    <source>
        <strain evidence="5 6">HSW-8</strain>
    </source>
</reference>
<dbReference type="InterPro" id="IPR017650">
    <property type="entry name" value="Arginine_N-succinylTrfase"/>
</dbReference>
<evidence type="ECO:0000256" key="1">
    <source>
        <dbReference type="ARBA" id="ARBA00022503"/>
    </source>
</evidence>
<proteinExistence type="predicted"/>
<comment type="caution">
    <text evidence="5">The sequence shown here is derived from an EMBL/GenBank/DDBJ whole genome shotgun (WGS) entry which is preliminary data.</text>
</comment>
<dbReference type="Gene3D" id="2.40.40.20">
    <property type="match status" value="1"/>
</dbReference>
<evidence type="ECO:0000313" key="5">
    <source>
        <dbReference type="EMBL" id="MES0873719.1"/>
    </source>
</evidence>
<keyword evidence="6" id="KW-1185">Reference proteome</keyword>
<name>A0ABV2A9B1_9GAMM</name>
<dbReference type="InterPro" id="IPR016181">
    <property type="entry name" value="Acyl_CoA_acyltransferase"/>
</dbReference>
<dbReference type="Pfam" id="PF04958">
    <property type="entry name" value="AstA"/>
    <property type="match status" value="1"/>
</dbReference>
<evidence type="ECO:0000256" key="3">
    <source>
        <dbReference type="ARBA" id="ARBA00023315"/>
    </source>
</evidence>
<gene>
    <name evidence="5" type="primary">astA</name>
    <name evidence="5" type="ORF">ABSH63_06850</name>
</gene>
<dbReference type="NCBIfam" id="TIGR03243">
    <property type="entry name" value="arg_catab_AOST"/>
    <property type="match status" value="1"/>
</dbReference>
<keyword evidence="1" id="KW-0056">Arginine metabolism</keyword>
<dbReference type="PANTHER" id="PTHR30420:SF1">
    <property type="entry name" value="ARGININE N-SUCCINYLTRANSFERASE"/>
    <property type="match status" value="1"/>
</dbReference>
<dbReference type="GO" id="GO:0008791">
    <property type="term" value="F:arginine N-succinyltransferase activity"/>
    <property type="evidence" value="ECO:0007669"/>
    <property type="project" value="UniProtKB-EC"/>
</dbReference>
<organism evidence="5 6">
    <name type="scientific">Sinimarinibacterium thermocellulolyticum</name>
    <dbReference type="NCBI Taxonomy" id="3170016"/>
    <lineage>
        <taxon>Bacteria</taxon>
        <taxon>Pseudomonadati</taxon>
        <taxon>Pseudomonadota</taxon>
        <taxon>Gammaproteobacteria</taxon>
        <taxon>Nevskiales</taxon>
        <taxon>Nevskiaceae</taxon>
        <taxon>Sinimarinibacterium</taxon>
    </lineage>
</organism>
<dbReference type="EMBL" id="JBEPIJ010000006">
    <property type="protein sequence ID" value="MES0873719.1"/>
    <property type="molecule type" value="Genomic_DNA"/>
</dbReference>
<dbReference type="Gene3D" id="3.40.630.30">
    <property type="match status" value="1"/>
</dbReference>